<accession>A0AAE0Y3B0</accession>
<keyword evidence="2" id="KW-1185">Reference proteome</keyword>
<gene>
    <name evidence="1" type="ORF">RRG08_025855</name>
</gene>
<reference evidence="1" key="1">
    <citation type="journal article" date="2023" name="G3 (Bethesda)">
        <title>A reference genome for the long-term kleptoplast-retaining sea slug Elysia crispata morphotype clarki.</title>
        <authorList>
            <person name="Eastman K.E."/>
            <person name="Pendleton A.L."/>
            <person name="Shaikh M.A."/>
            <person name="Suttiyut T."/>
            <person name="Ogas R."/>
            <person name="Tomko P."/>
            <person name="Gavelis G."/>
            <person name="Widhalm J.R."/>
            <person name="Wisecaver J.H."/>
        </authorList>
    </citation>
    <scope>NUCLEOTIDE SEQUENCE</scope>
    <source>
        <strain evidence="1">ECLA1</strain>
    </source>
</reference>
<dbReference type="EMBL" id="JAWDGP010007018">
    <property type="protein sequence ID" value="KAK3731313.1"/>
    <property type="molecule type" value="Genomic_DNA"/>
</dbReference>
<dbReference type="AlphaFoldDB" id="A0AAE0Y3B0"/>
<sequence length="124" mass="14529">MVGAFHDNKKSYQTFIKPYLFSGYKDELQVVGAFHDKKKSYQTFIKPYLFFGYKDELQVVGAFHDIKKSYQTCMSQKLQLDTAEIKIMSRDVRTPLDHQSRKQNRIVVECSLVFALFIGTFRVL</sequence>
<comment type="caution">
    <text evidence="1">The sequence shown here is derived from an EMBL/GenBank/DDBJ whole genome shotgun (WGS) entry which is preliminary data.</text>
</comment>
<organism evidence="1 2">
    <name type="scientific">Elysia crispata</name>
    <name type="common">lettuce slug</name>
    <dbReference type="NCBI Taxonomy" id="231223"/>
    <lineage>
        <taxon>Eukaryota</taxon>
        <taxon>Metazoa</taxon>
        <taxon>Spiralia</taxon>
        <taxon>Lophotrochozoa</taxon>
        <taxon>Mollusca</taxon>
        <taxon>Gastropoda</taxon>
        <taxon>Heterobranchia</taxon>
        <taxon>Euthyneura</taxon>
        <taxon>Panpulmonata</taxon>
        <taxon>Sacoglossa</taxon>
        <taxon>Placobranchoidea</taxon>
        <taxon>Plakobranchidae</taxon>
        <taxon>Elysia</taxon>
    </lineage>
</organism>
<protein>
    <submittedName>
        <fullName evidence="1">Uncharacterized protein</fullName>
    </submittedName>
</protein>
<name>A0AAE0Y3B0_9GAST</name>
<proteinExistence type="predicted"/>
<evidence type="ECO:0000313" key="1">
    <source>
        <dbReference type="EMBL" id="KAK3731313.1"/>
    </source>
</evidence>
<dbReference type="Proteomes" id="UP001283361">
    <property type="component" value="Unassembled WGS sequence"/>
</dbReference>
<evidence type="ECO:0000313" key="2">
    <source>
        <dbReference type="Proteomes" id="UP001283361"/>
    </source>
</evidence>